<gene>
    <name evidence="1" type="ORF">S01H1_13643</name>
</gene>
<dbReference type="AlphaFoldDB" id="X0TN46"/>
<dbReference type="SUPFAM" id="SSF75412">
    <property type="entry name" value="Hypothetical protein MTH1880"/>
    <property type="match status" value="1"/>
</dbReference>
<protein>
    <recommendedName>
        <fullName evidence="2">DUF749 domain-containing protein</fullName>
    </recommendedName>
</protein>
<dbReference type="InterPro" id="IPR008032">
    <property type="entry name" value="DUF749"/>
</dbReference>
<organism evidence="1">
    <name type="scientific">marine sediment metagenome</name>
    <dbReference type="NCBI Taxonomy" id="412755"/>
    <lineage>
        <taxon>unclassified sequences</taxon>
        <taxon>metagenomes</taxon>
        <taxon>ecological metagenomes</taxon>
    </lineage>
</organism>
<evidence type="ECO:0000313" key="1">
    <source>
        <dbReference type="EMBL" id="GAF77515.1"/>
    </source>
</evidence>
<reference evidence="1" key="1">
    <citation type="journal article" date="2014" name="Front. Microbiol.">
        <title>High frequency of phylogenetically diverse reductive dehalogenase-homologous genes in deep subseafloor sedimentary metagenomes.</title>
        <authorList>
            <person name="Kawai M."/>
            <person name="Futagami T."/>
            <person name="Toyoda A."/>
            <person name="Takaki Y."/>
            <person name="Nishi S."/>
            <person name="Hori S."/>
            <person name="Arai W."/>
            <person name="Tsubouchi T."/>
            <person name="Morono Y."/>
            <person name="Uchiyama I."/>
            <person name="Ito T."/>
            <person name="Fujiyama A."/>
            <person name="Inagaki F."/>
            <person name="Takami H."/>
        </authorList>
    </citation>
    <scope>NUCLEOTIDE SEQUENCE</scope>
    <source>
        <strain evidence="1">Expedition CK06-06</strain>
    </source>
</reference>
<comment type="caution">
    <text evidence="1">The sequence shown here is derived from an EMBL/GenBank/DDBJ whole genome shotgun (WGS) entry which is preliminary data.</text>
</comment>
<dbReference type="Pfam" id="PF05370">
    <property type="entry name" value="DUF749"/>
    <property type="match status" value="1"/>
</dbReference>
<dbReference type="EMBL" id="BARS01007047">
    <property type="protein sequence ID" value="GAF77515.1"/>
    <property type="molecule type" value="Genomic_DNA"/>
</dbReference>
<evidence type="ECO:0008006" key="2">
    <source>
        <dbReference type="Google" id="ProtNLM"/>
    </source>
</evidence>
<dbReference type="InterPro" id="IPR035933">
    <property type="entry name" value="MTH1880"/>
</dbReference>
<accession>X0TN46</accession>
<name>X0TN46_9ZZZZ</name>
<sequence>MSHTAKLVSIGKVADVDKELLSFVEFKASFIEKELKGTENVALLLVEGTKSYFPVFLDDISIGELEKQLREMDVELDKETRDVLIRRLN</sequence>
<dbReference type="Gene3D" id="3.30.160.120">
    <property type="entry name" value="Hypothetical protein MTH1880"/>
    <property type="match status" value="1"/>
</dbReference>
<proteinExistence type="predicted"/>